<feature type="region of interest" description="Disordered" evidence="1">
    <location>
        <begin position="289"/>
        <end position="316"/>
    </location>
</feature>
<reference evidence="2 3" key="1">
    <citation type="journal article" date="2021" name="Commun. Biol.">
        <title>The genome of Shorea leprosula (Dipterocarpaceae) highlights the ecological relevance of drought in aseasonal tropical rainforests.</title>
        <authorList>
            <person name="Ng K.K.S."/>
            <person name="Kobayashi M.J."/>
            <person name="Fawcett J.A."/>
            <person name="Hatakeyama M."/>
            <person name="Paape T."/>
            <person name="Ng C.H."/>
            <person name="Ang C.C."/>
            <person name="Tnah L.H."/>
            <person name="Lee C.T."/>
            <person name="Nishiyama T."/>
            <person name="Sese J."/>
            <person name="O'Brien M.J."/>
            <person name="Copetti D."/>
            <person name="Mohd Noor M.I."/>
            <person name="Ong R.C."/>
            <person name="Putra M."/>
            <person name="Sireger I.Z."/>
            <person name="Indrioko S."/>
            <person name="Kosugi Y."/>
            <person name="Izuno A."/>
            <person name="Isagi Y."/>
            <person name="Lee S.L."/>
            <person name="Shimizu K.K."/>
        </authorList>
    </citation>
    <scope>NUCLEOTIDE SEQUENCE [LARGE SCALE GENOMIC DNA]</scope>
    <source>
        <strain evidence="2">214</strain>
    </source>
</reference>
<evidence type="ECO:0000313" key="2">
    <source>
        <dbReference type="EMBL" id="GKV14383.1"/>
    </source>
</evidence>
<comment type="caution">
    <text evidence="2">The sequence shown here is derived from an EMBL/GenBank/DDBJ whole genome shotgun (WGS) entry which is preliminary data.</text>
</comment>
<protein>
    <recommendedName>
        <fullName evidence="4">Glycine-rich protein</fullName>
    </recommendedName>
</protein>
<proteinExistence type="predicted"/>
<gene>
    <name evidence="2" type="ORF">SLEP1_g25278</name>
</gene>
<evidence type="ECO:0000256" key="1">
    <source>
        <dbReference type="SAM" id="MobiDB-lite"/>
    </source>
</evidence>
<feature type="region of interest" description="Disordered" evidence="1">
    <location>
        <begin position="351"/>
        <end position="448"/>
    </location>
</feature>
<dbReference type="Proteomes" id="UP001054252">
    <property type="component" value="Unassembled WGS sequence"/>
</dbReference>
<name>A0AAV5JPI9_9ROSI</name>
<feature type="compositionally biased region" description="Gly residues" evidence="1">
    <location>
        <begin position="368"/>
        <end position="394"/>
    </location>
</feature>
<keyword evidence="3" id="KW-1185">Reference proteome</keyword>
<dbReference type="PANTHER" id="PTHR37736:SF1">
    <property type="entry name" value="GLYCINE-RICH PROTEIN"/>
    <property type="match status" value="1"/>
</dbReference>
<feature type="compositionally biased region" description="Basic and acidic residues" evidence="1">
    <location>
        <begin position="292"/>
        <end position="304"/>
    </location>
</feature>
<evidence type="ECO:0008006" key="4">
    <source>
        <dbReference type="Google" id="ProtNLM"/>
    </source>
</evidence>
<accession>A0AAV5JPI9</accession>
<dbReference type="AlphaFoldDB" id="A0AAV5JPI9"/>
<organism evidence="2 3">
    <name type="scientific">Rubroshorea leprosula</name>
    <dbReference type="NCBI Taxonomy" id="152421"/>
    <lineage>
        <taxon>Eukaryota</taxon>
        <taxon>Viridiplantae</taxon>
        <taxon>Streptophyta</taxon>
        <taxon>Embryophyta</taxon>
        <taxon>Tracheophyta</taxon>
        <taxon>Spermatophyta</taxon>
        <taxon>Magnoliopsida</taxon>
        <taxon>eudicotyledons</taxon>
        <taxon>Gunneridae</taxon>
        <taxon>Pentapetalae</taxon>
        <taxon>rosids</taxon>
        <taxon>malvids</taxon>
        <taxon>Malvales</taxon>
        <taxon>Dipterocarpaceae</taxon>
        <taxon>Rubroshorea</taxon>
    </lineage>
</organism>
<dbReference type="PANTHER" id="PTHR37736">
    <property type="entry name" value="GLYCINE-RICH PROTEIN"/>
    <property type="match status" value="1"/>
</dbReference>
<dbReference type="EMBL" id="BPVZ01000041">
    <property type="protein sequence ID" value="GKV14383.1"/>
    <property type="molecule type" value="Genomic_DNA"/>
</dbReference>
<evidence type="ECO:0000313" key="3">
    <source>
        <dbReference type="Proteomes" id="UP001054252"/>
    </source>
</evidence>
<sequence length="448" mass="49036">MAAAAPSSDATGNASDGPVLTLLNKRLRGHRKKLNRILQMEESLSQGKPLNKEQEDVLRSKPAVTALIDELEKLRQPLVTAVSEEISLAVHLDAVSADDAAVQDQGKDTEEKDYRPEPDHAIEDLLNLLYFGSLFDVKSQSDFNSTVLTRTHERGCCLTYDYVTDDETVPLSEGDLDLISMLSGLLISRPVDSNLSHKNALQRCIQHAKLWLANSDQPIEPDATNVTYAGLRERLDKILASDYYTTTPEMKAAVEVAAAAAAGNYAPFQVPVPGLPVQVPLQVEVSAGQYLPKDEDTTSYHEPETGDYQSGPAEDLQKDELETENHADFVPAQQEQDKPLTEMEQNQKDIEYKEQQYVPRRPYQNQRGGRGGGGGRRPYSNGRGGRGGRGGGSYQNGRSQYYDQSGNYYPRNYHNNRGRGGRGGGHAYNHHGSGVLGGHAATDVGVAS</sequence>